<accession>A0A8T0T9G6</accession>
<proteinExistence type="predicted"/>
<gene>
    <name evidence="2" type="ORF">PVAP13_4NG316550</name>
</gene>
<dbReference type="AlphaFoldDB" id="A0A8T0T9G6"/>
<feature type="compositionally biased region" description="Low complexity" evidence="1">
    <location>
        <begin position="80"/>
        <end position="91"/>
    </location>
</feature>
<comment type="caution">
    <text evidence="2">The sequence shown here is derived from an EMBL/GenBank/DDBJ whole genome shotgun (WGS) entry which is preliminary data.</text>
</comment>
<keyword evidence="3" id="KW-1185">Reference proteome</keyword>
<name>A0A8T0T9G6_PANVG</name>
<feature type="compositionally biased region" description="Basic residues" evidence="1">
    <location>
        <begin position="1"/>
        <end position="15"/>
    </location>
</feature>
<reference evidence="2" key="1">
    <citation type="submission" date="2020-05" db="EMBL/GenBank/DDBJ databases">
        <title>WGS assembly of Panicum virgatum.</title>
        <authorList>
            <person name="Lovell J.T."/>
            <person name="Jenkins J."/>
            <person name="Shu S."/>
            <person name="Juenger T.E."/>
            <person name="Schmutz J."/>
        </authorList>
    </citation>
    <scope>NUCLEOTIDE SEQUENCE</scope>
    <source>
        <strain evidence="2">AP13</strain>
    </source>
</reference>
<evidence type="ECO:0000313" key="2">
    <source>
        <dbReference type="EMBL" id="KAG2608382.1"/>
    </source>
</evidence>
<feature type="region of interest" description="Disordered" evidence="1">
    <location>
        <begin position="1"/>
        <end position="127"/>
    </location>
</feature>
<protein>
    <submittedName>
        <fullName evidence="2">Uncharacterized protein</fullName>
    </submittedName>
</protein>
<organism evidence="2 3">
    <name type="scientific">Panicum virgatum</name>
    <name type="common">Blackwell switchgrass</name>
    <dbReference type="NCBI Taxonomy" id="38727"/>
    <lineage>
        <taxon>Eukaryota</taxon>
        <taxon>Viridiplantae</taxon>
        <taxon>Streptophyta</taxon>
        <taxon>Embryophyta</taxon>
        <taxon>Tracheophyta</taxon>
        <taxon>Spermatophyta</taxon>
        <taxon>Magnoliopsida</taxon>
        <taxon>Liliopsida</taxon>
        <taxon>Poales</taxon>
        <taxon>Poaceae</taxon>
        <taxon>PACMAD clade</taxon>
        <taxon>Panicoideae</taxon>
        <taxon>Panicodae</taxon>
        <taxon>Paniceae</taxon>
        <taxon>Panicinae</taxon>
        <taxon>Panicum</taxon>
        <taxon>Panicum sect. Hiantes</taxon>
    </lineage>
</organism>
<feature type="compositionally biased region" description="Pro residues" evidence="1">
    <location>
        <begin position="60"/>
        <end position="71"/>
    </location>
</feature>
<evidence type="ECO:0000313" key="3">
    <source>
        <dbReference type="Proteomes" id="UP000823388"/>
    </source>
</evidence>
<dbReference type="Proteomes" id="UP000823388">
    <property type="component" value="Chromosome 4N"/>
</dbReference>
<evidence type="ECO:0000256" key="1">
    <source>
        <dbReference type="SAM" id="MobiDB-lite"/>
    </source>
</evidence>
<dbReference type="EMBL" id="CM029044">
    <property type="protein sequence ID" value="KAG2608382.1"/>
    <property type="molecule type" value="Genomic_DNA"/>
</dbReference>
<sequence>MNPARPRRRAARPRLRPLLSSPPPLPHALPLSVSGNGSEFLTATRRHPATPHPACRARPPRLPAPGTPPASWPVRQVCPSRAATAATTGARHGSHSGRAPRPPDLSAAAARFTQNICGEHAGIPPED</sequence>